<name>A0A6F9EDY0_9BACL</name>
<dbReference type="SUPFAM" id="SSF47203">
    <property type="entry name" value="Acyl-CoA dehydrogenase C-terminal domain-like"/>
    <property type="match status" value="1"/>
</dbReference>
<dbReference type="PROSITE" id="PS00073">
    <property type="entry name" value="ACYL_COA_DH_2"/>
    <property type="match status" value="1"/>
</dbReference>
<keyword evidence="4 6" id="KW-0274">FAD</keyword>
<keyword evidence="5 6" id="KW-0560">Oxidoreductase</keyword>
<gene>
    <name evidence="10" type="primary">mmgC</name>
    <name evidence="10" type="ORF">COOX1_2507</name>
</gene>
<dbReference type="InterPro" id="IPR006091">
    <property type="entry name" value="Acyl-CoA_Oxase/DH_mid-dom"/>
</dbReference>
<dbReference type="PANTHER" id="PTHR43884">
    <property type="entry name" value="ACYL-COA DEHYDROGENASE"/>
    <property type="match status" value="1"/>
</dbReference>
<comment type="cofactor">
    <cofactor evidence="1 6">
        <name>FAD</name>
        <dbReference type="ChEBI" id="CHEBI:57692"/>
    </cofactor>
</comment>
<dbReference type="InterPro" id="IPR037069">
    <property type="entry name" value="AcylCoA_DH/ox_N_sf"/>
</dbReference>
<dbReference type="RefSeq" id="WP_170086050.1">
    <property type="nucleotide sequence ID" value="NZ_CP047972.1"/>
</dbReference>
<feature type="domain" description="Acyl-CoA dehydrogenase/oxidase N-terminal" evidence="9">
    <location>
        <begin position="6"/>
        <end position="116"/>
    </location>
</feature>
<dbReference type="EMBL" id="LR792683">
    <property type="protein sequence ID" value="CAB3394619.1"/>
    <property type="molecule type" value="Genomic_DNA"/>
</dbReference>
<accession>A0A6F9EDY0</accession>
<proteinExistence type="inferred from homology"/>
<dbReference type="InterPro" id="IPR013786">
    <property type="entry name" value="AcylCoA_DH/ox_N"/>
</dbReference>
<dbReference type="InterPro" id="IPR009075">
    <property type="entry name" value="AcylCo_DH/oxidase_C"/>
</dbReference>
<dbReference type="Gene3D" id="1.10.540.10">
    <property type="entry name" value="Acyl-CoA dehydrogenase/oxidase, N-terminal domain"/>
    <property type="match status" value="1"/>
</dbReference>
<evidence type="ECO:0000256" key="3">
    <source>
        <dbReference type="ARBA" id="ARBA00022630"/>
    </source>
</evidence>
<keyword evidence="3 6" id="KW-0285">Flavoprotein</keyword>
<dbReference type="FunFam" id="1.20.140.10:FF:000001">
    <property type="entry name" value="Acyl-CoA dehydrogenase"/>
    <property type="match status" value="1"/>
</dbReference>
<evidence type="ECO:0000256" key="4">
    <source>
        <dbReference type="ARBA" id="ARBA00022827"/>
    </source>
</evidence>
<dbReference type="SUPFAM" id="SSF56645">
    <property type="entry name" value="Acyl-CoA dehydrogenase NM domain-like"/>
    <property type="match status" value="1"/>
</dbReference>
<dbReference type="InterPro" id="IPR006089">
    <property type="entry name" value="Acyl-CoA_DH_CS"/>
</dbReference>
<dbReference type="FunFam" id="2.40.110.10:FF:000002">
    <property type="entry name" value="Acyl-CoA dehydrogenase fadE12"/>
    <property type="match status" value="1"/>
</dbReference>
<dbReference type="AlphaFoldDB" id="A0A6F9EDY0"/>
<dbReference type="Pfam" id="PF00441">
    <property type="entry name" value="Acyl-CoA_dh_1"/>
    <property type="match status" value="1"/>
</dbReference>
<evidence type="ECO:0000256" key="2">
    <source>
        <dbReference type="ARBA" id="ARBA00009347"/>
    </source>
</evidence>
<dbReference type="PANTHER" id="PTHR43884:SF12">
    <property type="entry name" value="ISOVALERYL-COA DEHYDROGENASE, MITOCHONDRIAL-RELATED"/>
    <property type="match status" value="1"/>
</dbReference>
<dbReference type="FunFam" id="1.10.540.10:FF:000009">
    <property type="entry name" value="Probable acyl-CoA dehydrogenase"/>
    <property type="match status" value="1"/>
</dbReference>
<evidence type="ECO:0000256" key="5">
    <source>
        <dbReference type="ARBA" id="ARBA00023002"/>
    </source>
</evidence>
<evidence type="ECO:0000256" key="1">
    <source>
        <dbReference type="ARBA" id="ARBA00001974"/>
    </source>
</evidence>
<protein>
    <submittedName>
        <fullName evidence="10">Acyl-CoA dehydrogenase</fullName>
        <ecNumber evidence="10">1.3.99.-</ecNumber>
    </submittedName>
</protein>
<evidence type="ECO:0000256" key="6">
    <source>
        <dbReference type="RuleBase" id="RU362125"/>
    </source>
</evidence>
<dbReference type="Gene3D" id="2.40.110.10">
    <property type="entry name" value="Butyryl-CoA Dehydrogenase, subunit A, domain 2"/>
    <property type="match status" value="1"/>
</dbReference>
<evidence type="ECO:0000259" key="9">
    <source>
        <dbReference type="Pfam" id="PF02771"/>
    </source>
</evidence>
<evidence type="ECO:0000259" key="7">
    <source>
        <dbReference type="Pfam" id="PF00441"/>
    </source>
</evidence>
<sequence length="378" mass="43154">MLLSYTREHEMYRESLRKFLQKEVVPYFREWEKDRQVPREVWKAFGRQGFLCPWLPEEYGGSGVGFEYALILIEEMSRADVDIPISLHSEVVVPYLYSYGTDEQKRRWLPGCASGDLITAVAMTEPDAGSDLAALRTTAVRDVDTYILNGQKVFITNGWDCDLVIVACKTGNDPKPHRNISLLVVEEGTPGFIKAKKLNKMGRHTEGTAELVFEDCRVPARNLLGQESKGFYYLMEKLQQERLIASMGSLCAAEKMFQEGLEYAKTRRAFGQPIGSFQHNSFKLAEMATEVEIARTFVERLVMEHIQGRELVMEASMAKWWVSEMANRVAAQVLQLHGGYGYMEEYPICRHYQNVRVDTIYAGTNEIMKSIIAKRLGL</sequence>
<dbReference type="Pfam" id="PF02770">
    <property type="entry name" value="Acyl-CoA_dh_M"/>
    <property type="match status" value="1"/>
</dbReference>
<dbReference type="Gene3D" id="1.20.140.10">
    <property type="entry name" value="Butyryl-CoA Dehydrogenase, subunit A, domain 3"/>
    <property type="match status" value="1"/>
</dbReference>
<dbReference type="Proteomes" id="UP000502196">
    <property type="component" value="Chromosome"/>
</dbReference>
<feature type="domain" description="Acyl-CoA oxidase/dehydrogenase middle" evidence="8">
    <location>
        <begin position="120"/>
        <end position="216"/>
    </location>
</feature>
<feature type="domain" description="Acyl-CoA dehydrogenase/oxidase C-terminal" evidence="7">
    <location>
        <begin position="229"/>
        <end position="376"/>
    </location>
</feature>
<organism evidence="10 11">
    <name type="scientific">Kyrpidia spormannii</name>
    <dbReference type="NCBI Taxonomy" id="2055160"/>
    <lineage>
        <taxon>Bacteria</taxon>
        <taxon>Bacillati</taxon>
        <taxon>Bacillota</taxon>
        <taxon>Bacilli</taxon>
        <taxon>Bacillales</taxon>
        <taxon>Alicyclobacillaceae</taxon>
        <taxon>Kyrpidia</taxon>
    </lineage>
</organism>
<dbReference type="Pfam" id="PF02771">
    <property type="entry name" value="Acyl-CoA_dh_N"/>
    <property type="match status" value="1"/>
</dbReference>
<dbReference type="InterPro" id="IPR009100">
    <property type="entry name" value="AcylCoA_DH/oxidase_NM_dom_sf"/>
</dbReference>
<evidence type="ECO:0000259" key="8">
    <source>
        <dbReference type="Pfam" id="PF02770"/>
    </source>
</evidence>
<dbReference type="InterPro" id="IPR036250">
    <property type="entry name" value="AcylCo_DH-like_C"/>
</dbReference>
<dbReference type="InterPro" id="IPR046373">
    <property type="entry name" value="Acyl-CoA_Oxase/DH_mid-dom_sf"/>
</dbReference>
<comment type="similarity">
    <text evidence="2 6">Belongs to the acyl-CoA dehydrogenase family.</text>
</comment>
<dbReference type="EC" id="1.3.99.-" evidence="10"/>
<dbReference type="PIRSF" id="PIRSF016578">
    <property type="entry name" value="HsaA"/>
    <property type="match status" value="1"/>
</dbReference>
<dbReference type="PROSITE" id="PS00072">
    <property type="entry name" value="ACYL_COA_DH_1"/>
    <property type="match status" value="1"/>
</dbReference>
<evidence type="ECO:0000313" key="10">
    <source>
        <dbReference type="EMBL" id="CAB3394619.1"/>
    </source>
</evidence>
<dbReference type="GO" id="GO:0003995">
    <property type="term" value="F:acyl-CoA dehydrogenase activity"/>
    <property type="evidence" value="ECO:0007669"/>
    <property type="project" value="InterPro"/>
</dbReference>
<reference evidence="10 11" key="1">
    <citation type="submission" date="2020-04" db="EMBL/GenBank/DDBJ databases">
        <authorList>
            <person name="Hogendoorn C."/>
        </authorList>
    </citation>
    <scope>NUCLEOTIDE SEQUENCE [LARGE SCALE GENOMIC DNA]</scope>
    <source>
        <strain evidence="10">COOX1</strain>
    </source>
</reference>
<evidence type="ECO:0000313" key="11">
    <source>
        <dbReference type="Proteomes" id="UP000502196"/>
    </source>
</evidence>
<dbReference type="GO" id="GO:0050660">
    <property type="term" value="F:flavin adenine dinucleotide binding"/>
    <property type="evidence" value="ECO:0007669"/>
    <property type="project" value="InterPro"/>
</dbReference>